<organism evidence="6">
    <name type="scientific">Perkinsus marinus (strain ATCC 50983 / TXsc)</name>
    <dbReference type="NCBI Taxonomy" id="423536"/>
    <lineage>
        <taxon>Eukaryota</taxon>
        <taxon>Sar</taxon>
        <taxon>Alveolata</taxon>
        <taxon>Perkinsozoa</taxon>
        <taxon>Perkinsea</taxon>
        <taxon>Perkinsida</taxon>
        <taxon>Perkinsidae</taxon>
        <taxon>Perkinsus</taxon>
    </lineage>
</organism>
<proteinExistence type="inferred from homology"/>
<dbReference type="AlphaFoldDB" id="C5LIR7"/>
<accession>C5LIR7</accession>
<evidence type="ECO:0000256" key="3">
    <source>
        <dbReference type="SAM" id="MobiDB-lite"/>
    </source>
</evidence>
<gene>
    <name evidence="5" type="ORF">Pmar_PMAR014689</name>
</gene>
<keyword evidence="2" id="KW-0694">RNA-binding</keyword>
<evidence type="ECO:0000313" key="6">
    <source>
        <dbReference type="Proteomes" id="UP000007800"/>
    </source>
</evidence>
<protein>
    <recommendedName>
        <fullName evidence="4">Histone RNA hairpin-binding protein RNA-binding domain-containing protein</fullName>
    </recommendedName>
</protein>
<dbReference type="GO" id="GO:0005737">
    <property type="term" value="C:cytoplasm"/>
    <property type="evidence" value="ECO:0007669"/>
    <property type="project" value="TreeGrafter"/>
</dbReference>
<dbReference type="EMBL" id="GG682243">
    <property type="protein sequence ID" value="EER03470.1"/>
    <property type="molecule type" value="Genomic_DNA"/>
</dbReference>
<comment type="similarity">
    <text evidence="1">Belongs to the SLBP family.</text>
</comment>
<dbReference type="Proteomes" id="UP000007800">
    <property type="component" value="Unassembled WGS sequence"/>
</dbReference>
<dbReference type="InterPro" id="IPR029344">
    <property type="entry name" value="SLBP_RNA_bind"/>
</dbReference>
<feature type="domain" description="Histone RNA hairpin-binding protein RNA-binding" evidence="4">
    <location>
        <begin position="341"/>
        <end position="405"/>
    </location>
</feature>
<dbReference type="GO" id="GO:0071204">
    <property type="term" value="C:histone pre-mRNA 3'end processing complex"/>
    <property type="evidence" value="ECO:0007669"/>
    <property type="project" value="TreeGrafter"/>
</dbReference>
<evidence type="ECO:0000256" key="2">
    <source>
        <dbReference type="ARBA" id="ARBA00022884"/>
    </source>
</evidence>
<dbReference type="InterPro" id="IPR038294">
    <property type="entry name" value="SLBP_RNA_bind_sf"/>
</dbReference>
<dbReference type="GO" id="GO:0071207">
    <property type="term" value="F:histone pre-mRNA stem-loop binding"/>
    <property type="evidence" value="ECO:0007669"/>
    <property type="project" value="TreeGrafter"/>
</dbReference>
<dbReference type="Gene3D" id="1.10.8.1120">
    <property type="entry name" value="Histone RNA hairpin-binding protein RNA-binding domain"/>
    <property type="match status" value="1"/>
</dbReference>
<dbReference type="GO" id="GO:0051028">
    <property type="term" value="P:mRNA transport"/>
    <property type="evidence" value="ECO:0007669"/>
    <property type="project" value="TreeGrafter"/>
</dbReference>
<name>C5LIR7_PERM5</name>
<feature type="region of interest" description="Disordered" evidence="3">
    <location>
        <begin position="89"/>
        <end position="109"/>
    </location>
</feature>
<dbReference type="PANTHER" id="PTHR17408">
    <property type="entry name" value="HISTONE RNA HAIRPIN-BINDING PROTEIN"/>
    <property type="match status" value="1"/>
</dbReference>
<evidence type="ECO:0000259" key="4">
    <source>
        <dbReference type="Pfam" id="PF15247"/>
    </source>
</evidence>
<dbReference type="PANTHER" id="PTHR17408:SF0">
    <property type="entry name" value="HISTONE RNA HAIRPIN-BINDING PROTEIN"/>
    <property type="match status" value="1"/>
</dbReference>
<dbReference type="Pfam" id="PF15247">
    <property type="entry name" value="SLBP_RNA_bind"/>
    <property type="match status" value="1"/>
</dbReference>
<reference evidence="5 6" key="1">
    <citation type="submission" date="2008-07" db="EMBL/GenBank/DDBJ databases">
        <authorList>
            <person name="El-Sayed N."/>
            <person name="Caler E."/>
            <person name="Inman J."/>
            <person name="Amedeo P."/>
            <person name="Hass B."/>
            <person name="Wortman J."/>
        </authorList>
    </citation>
    <scope>NUCLEOTIDE SEQUENCE [LARGE SCALE GENOMIC DNA]</scope>
    <source>
        <strain evidence="6">ATCC 50983 / TXsc</strain>
    </source>
</reference>
<dbReference type="InParanoid" id="C5LIR7"/>
<sequence length="421" mass="46119">MGGVPASGYRSLSFSPPAMTCIFFVAHLRLTSEMTGRTGFTETEMSLIPTSRPDLDLGQPEMPGVAVPPSTEPDGCPRKLSWAEMSLEEDSFGKDVESSQPVSKTERRQAVKPSRVSWADFGSDDSFSLPVPPINRRTVVRGNTTFPKVAAAPLDAQDSYIEAPTDASKLALGVAGLMTTSGEEEESLRPAGFGFLMANARIVIPEDSKGSVTGGDFLSNLPGLSEDSKRLTGKRLTSLRAHGELEMTTASKFRKLNSGHRDVSKGPSFFPDPNAGGRIDPIFGNGSLAHDAEFVIDSVKTPQTELRRHRPILRARRRKTTGGTTMKTRLSEVPATEEQWRARAEQRARQIEIGKMTDNYLAYRASVTPRKRNPAVDPITPDPNERVSKRAFDADLKQWRKKLHSIVIPSAKEDHSSSDKK</sequence>
<dbReference type="GO" id="GO:0006398">
    <property type="term" value="P:mRNA 3'-end processing by stem-loop binding and cleavage"/>
    <property type="evidence" value="ECO:0007669"/>
    <property type="project" value="TreeGrafter"/>
</dbReference>
<dbReference type="RefSeq" id="XP_002771654.1">
    <property type="nucleotide sequence ID" value="XM_002771608.1"/>
</dbReference>
<dbReference type="GeneID" id="9047631"/>
<dbReference type="InterPro" id="IPR026502">
    <property type="entry name" value="SLBP1/SLBP2"/>
</dbReference>
<keyword evidence="6" id="KW-1185">Reference proteome</keyword>
<evidence type="ECO:0000313" key="5">
    <source>
        <dbReference type="EMBL" id="EER03470.1"/>
    </source>
</evidence>
<dbReference type="GO" id="GO:0003729">
    <property type="term" value="F:mRNA binding"/>
    <property type="evidence" value="ECO:0007669"/>
    <property type="project" value="InterPro"/>
</dbReference>
<evidence type="ECO:0000256" key="1">
    <source>
        <dbReference type="ARBA" id="ARBA00006151"/>
    </source>
</evidence>
<dbReference type="OrthoDB" id="420302at2759"/>